<sequence>MLRFHRKTVVNPNPEWIAAKPITTSTLKTVTTKKNKNLLATTIAVQAVWLVTPS</sequence>
<dbReference type="AlphaFoldDB" id="A0A1I0RL31"/>
<protein>
    <submittedName>
        <fullName evidence="1">Uncharacterized protein</fullName>
    </submittedName>
</protein>
<name>A0A1I0RL31_9FLAO</name>
<evidence type="ECO:0000313" key="2">
    <source>
        <dbReference type="Proteomes" id="UP000199469"/>
    </source>
</evidence>
<accession>A0A1I0RL31</accession>
<organism evidence="1 2">
    <name type="scientific">Chryseobacterium wanjuense</name>
    <dbReference type="NCBI Taxonomy" id="356305"/>
    <lineage>
        <taxon>Bacteria</taxon>
        <taxon>Pseudomonadati</taxon>
        <taxon>Bacteroidota</taxon>
        <taxon>Flavobacteriia</taxon>
        <taxon>Flavobacteriales</taxon>
        <taxon>Weeksellaceae</taxon>
        <taxon>Chryseobacterium group</taxon>
        <taxon>Chryseobacterium</taxon>
    </lineage>
</organism>
<keyword evidence="2" id="KW-1185">Reference proteome</keyword>
<reference evidence="2" key="1">
    <citation type="submission" date="2016-10" db="EMBL/GenBank/DDBJ databases">
        <authorList>
            <person name="Varghese N."/>
            <person name="Submissions S."/>
        </authorList>
    </citation>
    <scope>NUCLEOTIDE SEQUENCE [LARGE SCALE GENOMIC DNA]</scope>
    <source>
        <strain evidence="2">DSM 17724</strain>
    </source>
</reference>
<gene>
    <name evidence="1" type="ORF">SAMN05421841_2832</name>
</gene>
<evidence type="ECO:0000313" key="1">
    <source>
        <dbReference type="EMBL" id="SEW41563.1"/>
    </source>
</evidence>
<proteinExistence type="predicted"/>
<dbReference type="EMBL" id="FOIU01000002">
    <property type="protein sequence ID" value="SEW41563.1"/>
    <property type="molecule type" value="Genomic_DNA"/>
</dbReference>
<dbReference type="Proteomes" id="UP000199469">
    <property type="component" value="Unassembled WGS sequence"/>
</dbReference>
<dbReference type="STRING" id="356305.SAMN05421841_2832"/>